<name>A0A4Z0M1V5_9GAMM</name>
<evidence type="ECO:0000259" key="1">
    <source>
        <dbReference type="Pfam" id="PF07883"/>
    </source>
</evidence>
<comment type="caution">
    <text evidence="2">The sequence shown here is derived from an EMBL/GenBank/DDBJ whole genome shotgun (WGS) entry which is preliminary data.</text>
</comment>
<dbReference type="Pfam" id="PF07883">
    <property type="entry name" value="Cupin_2"/>
    <property type="match status" value="1"/>
</dbReference>
<gene>
    <name evidence="2" type="ORF">E4634_09555</name>
</gene>
<feature type="domain" description="Cupin type-2" evidence="1">
    <location>
        <begin position="76"/>
        <end position="144"/>
    </location>
</feature>
<dbReference type="InterPro" id="IPR011051">
    <property type="entry name" value="RmlC_Cupin_sf"/>
</dbReference>
<dbReference type="CDD" id="cd02233">
    <property type="entry name" value="cupin_HNL-like"/>
    <property type="match status" value="1"/>
</dbReference>
<sequence length="169" mass="17884">MRIEHPYLSLACIALTGGLLAKGLWADTASAPAAGQVHYTKDSQQAFTGPEAYFTGDVQVQMVFPGNDTAHYSAAYVTFAPGARTAWHSHPAGQHMVVVSGTGLTGTRDGKIIEFQQGEAVWCPPGIDHWHGAAGDTPMTHLVVTGSKDGENVVWKEKVTDEQAHATGG</sequence>
<proteinExistence type="predicted"/>
<dbReference type="SUPFAM" id="SSF51182">
    <property type="entry name" value="RmlC-like cupins"/>
    <property type="match status" value="1"/>
</dbReference>
<evidence type="ECO:0000313" key="2">
    <source>
        <dbReference type="EMBL" id="TGD73663.1"/>
    </source>
</evidence>
<evidence type="ECO:0000313" key="3">
    <source>
        <dbReference type="Proteomes" id="UP000298050"/>
    </source>
</evidence>
<dbReference type="InterPro" id="IPR013096">
    <property type="entry name" value="Cupin_2"/>
</dbReference>
<dbReference type="PANTHER" id="PTHR43698:SF1">
    <property type="entry name" value="BLL4564 PROTEIN"/>
    <property type="match status" value="1"/>
</dbReference>
<dbReference type="InterPro" id="IPR047263">
    <property type="entry name" value="HNL-like_cupin"/>
</dbReference>
<keyword evidence="3" id="KW-1185">Reference proteome</keyword>
<protein>
    <submittedName>
        <fullName evidence="2">Cupin domain-containing protein</fullName>
    </submittedName>
</protein>
<dbReference type="Proteomes" id="UP000298050">
    <property type="component" value="Unassembled WGS sequence"/>
</dbReference>
<dbReference type="EMBL" id="SRLE01000007">
    <property type="protein sequence ID" value="TGD73663.1"/>
    <property type="molecule type" value="Genomic_DNA"/>
</dbReference>
<accession>A0A4Z0M1V5</accession>
<dbReference type="AlphaFoldDB" id="A0A4Z0M1V5"/>
<dbReference type="OrthoDB" id="9802489at2"/>
<dbReference type="Gene3D" id="2.60.120.10">
    <property type="entry name" value="Jelly Rolls"/>
    <property type="match status" value="1"/>
</dbReference>
<dbReference type="InterPro" id="IPR014710">
    <property type="entry name" value="RmlC-like_jellyroll"/>
</dbReference>
<dbReference type="PANTHER" id="PTHR43698">
    <property type="entry name" value="RIBD C-TERMINAL DOMAIN CONTAINING PROTEIN"/>
    <property type="match status" value="1"/>
</dbReference>
<reference evidence="2 3" key="1">
    <citation type="submission" date="2019-04" db="EMBL/GenBank/DDBJ databases">
        <title>Taxonomy of novel Haliea sp. from mangrove soil of West Coast of India.</title>
        <authorList>
            <person name="Verma A."/>
            <person name="Kumar P."/>
            <person name="Krishnamurthi S."/>
        </authorList>
    </citation>
    <scope>NUCLEOTIDE SEQUENCE [LARGE SCALE GENOMIC DNA]</scope>
    <source>
        <strain evidence="2 3">SAOS-164</strain>
    </source>
</reference>
<organism evidence="2 3">
    <name type="scientific">Mangrovimicrobium sediminis</name>
    <dbReference type="NCBI Taxonomy" id="2562682"/>
    <lineage>
        <taxon>Bacteria</taxon>
        <taxon>Pseudomonadati</taxon>
        <taxon>Pseudomonadota</taxon>
        <taxon>Gammaproteobacteria</taxon>
        <taxon>Cellvibrionales</taxon>
        <taxon>Halieaceae</taxon>
        <taxon>Mangrovimicrobium</taxon>
    </lineage>
</organism>